<proteinExistence type="predicted"/>
<dbReference type="PROSITE" id="PS51257">
    <property type="entry name" value="PROKAR_LIPOPROTEIN"/>
    <property type="match status" value="1"/>
</dbReference>
<dbReference type="OrthoDB" id="10360658at2759"/>
<accession>A0A1Q9DJE9</accession>
<dbReference type="Proteomes" id="UP000186817">
    <property type="component" value="Unassembled WGS sequence"/>
</dbReference>
<sequence>MSRMCALNNPTLAVAACVCSACPEGDSTIFLRGSANQDTAPGTEMGASSPVQKEEKQPEDAVQAAAAVQPAAAESINKAIILPAGENGAQEAPGNWDTAKVANFMYCKCGKYCVDSRGINLWNPYCFRYACRPC</sequence>
<reference evidence="2 3" key="1">
    <citation type="submission" date="2016-02" db="EMBL/GenBank/DDBJ databases">
        <title>Genome analysis of coral dinoflagellate symbionts highlights evolutionary adaptations to a symbiotic lifestyle.</title>
        <authorList>
            <person name="Aranda M."/>
            <person name="Li Y."/>
            <person name="Liew Y.J."/>
            <person name="Baumgarten S."/>
            <person name="Simakov O."/>
            <person name="Wilson M."/>
            <person name="Piel J."/>
            <person name="Ashoor H."/>
            <person name="Bougouffa S."/>
            <person name="Bajic V.B."/>
            <person name="Ryu T."/>
            <person name="Ravasi T."/>
            <person name="Bayer T."/>
            <person name="Micklem G."/>
            <person name="Kim H."/>
            <person name="Bhak J."/>
            <person name="Lajeunesse T.C."/>
            <person name="Voolstra C.R."/>
        </authorList>
    </citation>
    <scope>NUCLEOTIDE SEQUENCE [LARGE SCALE GENOMIC DNA]</scope>
    <source>
        <strain evidence="2 3">CCMP2467</strain>
    </source>
</reference>
<dbReference type="EMBL" id="LSRX01000509">
    <property type="protein sequence ID" value="OLP95299.1"/>
    <property type="molecule type" value="Genomic_DNA"/>
</dbReference>
<protein>
    <submittedName>
        <fullName evidence="2">Uncharacterized protein</fullName>
    </submittedName>
</protein>
<keyword evidence="3" id="KW-1185">Reference proteome</keyword>
<dbReference type="AlphaFoldDB" id="A0A1Q9DJE9"/>
<comment type="caution">
    <text evidence="2">The sequence shown here is derived from an EMBL/GenBank/DDBJ whole genome shotgun (WGS) entry which is preliminary data.</text>
</comment>
<feature type="region of interest" description="Disordered" evidence="1">
    <location>
        <begin position="33"/>
        <end position="63"/>
    </location>
</feature>
<evidence type="ECO:0000256" key="1">
    <source>
        <dbReference type="SAM" id="MobiDB-lite"/>
    </source>
</evidence>
<organism evidence="2 3">
    <name type="scientific">Symbiodinium microadriaticum</name>
    <name type="common">Dinoflagellate</name>
    <name type="synonym">Zooxanthella microadriatica</name>
    <dbReference type="NCBI Taxonomy" id="2951"/>
    <lineage>
        <taxon>Eukaryota</taxon>
        <taxon>Sar</taxon>
        <taxon>Alveolata</taxon>
        <taxon>Dinophyceae</taxon>
        <taxon>Suessiales</taxon>
        <taxon>Symbiodiniaceae</taxon>
        <taxon>Symbiodinium</taxon>
    </lineage>
</organism>
<name>A0A1Q9DJE9_SYMMI</name>
<gene>
    <name evidence="2" type="ORF">AK812_SmicGene22594</name>
</gene>
<evidence type="ECO:0000313" key="3">
    <source>
        <dbReference type="Proteomes" id="UP000186817"/>
    </source>
</evidence>
<evidence type="ECO:0000313" key="2">
    <source>
        <dbReference type="EMBL" id="OLP95299.1"/>
    </source>
</evidence>